<evidence type="ECO:0000256" key="6">
    <source>
        <dbReference type="ARBA" id="ARBA00022490"/>
    </source>
</evidence>
<evidence type="ECO:0000256" key="11">
    <source>
        <dbReference type="ARBA" id="ARBA00022912"/>
    </source>
</evidence>
<dbReference type="PROSITE" id="PS50054">
    <property type="entry name" value="TYR_PHOSPHATASE_DUAL"/>
    <property type="match status" value="1"/>
</dbReference>
<reference evidence="26 27" key="1">
    <citation type="submission" date="2017-12" db="EMBL/GenBank/DDBJ databases">
        <title>Integrating genomic resources of turbot (Scophthalmus maximus) in depth evaluation of genetic and physical mapping variation across individuals.</title>
        <authorList>
            <person name="Martinez P."/>
        </authorList>
    </citation>
    <scope>NUCLEOTIDE SEQUENCE [LARGE SCALE GENOMIC DNA]</scope>
</reference>
<keyword evidence="10" id="KW-0378">Hydrolase</keyword>
<dbReference type="FunFam" id="3.90.190.10:FF:000004">
    <property type="entry name" value="Protein phosphatase Slingshot homolog 2"/>
    <property type="match status" value="1"/>
</dbReference>
<feature type="repeat" description="WD" evidence="20">
    <location>
        <begin position="1906"/>
        <end position="1948"/>
    </location>
</feature>
<keyword evidence="14" id="KW-0009">Actin-binding</keyword>
<dbReference type="GO" id="GO:0004722">
    <property type="term" value="F:protein serine/threonine phosphatase activity"/>
    <property type="evidence" value="ECO:0007669"/>
    <property type="project" value="UniProtKB-EC"/>
</dbReference>
<evidence type="ECO:0000256" key="1">
    <source>
        <dbReference type="ARBA" id="ARBA00004214"/>
    </source>
</evidence>
<feature type="compositionally biased region" description="Basic and acidic residues" evidence="22">
    <location>
        <begin position="1688"/>
        <end position="1707"/>
    </location>
</feature>
<feature type="coiled-coil region" evidence="21">
    <location>
        <begin position="2220"/>
        <end position="2247"/>
    </location>
</feature>
<keyword evidence="15" id="KW-0206">Cytoskeleton</keyword>
<evidence type="ECO:0000259" key="23">
    <source>
        <dbReference type="PROSITE" id="PS50054"/>
    </source>
</evidence>
<dbReference type="SMART" id="SM00195">
    <property type="entry name" value="DSPc"/>
    <property type="match status" value="1"/>
</dbReference>
<feature type="region of interest" description="Disordered" evidence="22">
    <location>
        <begin position="1218"/>
        <end position="1255"/>
    </location>
</feature>
<dbReference type="InterPro" id="IPR036322">
    <property type="entry name" value="WD40_repeat_dom_sf"/>
</dbReference>
<feature type="domain" description="Tyrosine specific protein phosphatases" evidence="24">
    <location>
        <begin position="365"/>
        <end position="422"/>
    </location>
</feature>
<evidence type="ECO:0000256" key="12">
    <source>
        <dbReference type="ARBA" id="ARBA00022990"/>
    </source>
</evidence>
<evidence type="ECO:0000256" key="14">
    <source>
        <dbReference type="ARBA" id="ARBA00023203"/>
    </source>
</evidence>
<feature type="region of interest" description="Disordered" evidence="22">
    <location>
        <begin position="930"/>
        <end position="956"/>
    </location>
</feature>
<dbReference type="SUPFAM" id="SSF52799">
    <property type="entry name" value="(Phosphotyrosine protein) phosphatases II"/>
    <property type="match status" value="1"/>
</dbReference>
<dbReference type="Gene3D" id="2.130.10.10">
    <property type="entry name" value="YVTN repeat-like/Quinoprotein amine dehydrogenase"/>
    <property type="match status" value="1"/>
</dbReference>
<comment type="function">
    <text evidence="17">Protein phosphatase which regulates actin filament dynamics. Dephosphorylates and activates the actin binding/depolymerizing factor cofilin, which subsequently binds to actin filaments and stimulates their disassembly. Inhibitory phosphorylation of cofilin is mediated by LIMK1, which may also be dephosphorylated and inactivated by this protein.</text>
</comment>
<dbReference type="Proteomes" id="UP000246464">
    <property type="component" value="Chromosome 9"/>
</dbReference>
<dbReference type="InterPro" id="IPR001680">
    <property type="entry name" value="WD40_rpt"/>
</dbReference>
<dbReference type="SMART" id="SM01166">
    <property type="entry name" value="DUF1899"/>
    <property type="match status" value="1"/>
</dbReference>
<dbReference type="PROSITE" id="PS00678">
    <property type="entry name" value="WD_REPEATS_1"/>
    <property type="match status" value="1"/>
</dbReference>
<evidence type="ECO:0000259" key="25">
    <source>
        <dbReference type="PROSITE" id="PS51998"/>
    </source>
</evidence>
<evidence type="ECO:0000256" key="20">
    <source>
        <dbReference type="PROSITE-ProRule" id="PRU00221"/>
    </source>
</evidence>
<dbReference type="PROSITE" id="PS50294">
    <property type="entry name" value="WD_REPEATS_REGION"/>
    <property type="match status" value="2"/>
</dbReference>
<gene>
    <name evidence="26" type="ORF">SMAX5B_016529</name>
</gene>
<proteinExistence type="inferred from homology"/>
<evidence type="ECO:0000256" key="15">
    <source>
        <dbReference type="ARBA" id="ARBA00023212"/>
    </source>
</evidence>
<dbReference type="InterPro" id="IPR043587">
    <property type="entry name" value="Phosphatase_SSH-like"/>
</dbReference>
<evidence type="ECO:0000256" key="7">
    <source>
        <dbReference type="ARBA" id="ARBA00022553"/>
    </source>
</evidence>
<dbReference type="Pfam" id="PF00400">
    <property type="entry name" value="WD40"/>
    <property type="match status" value="3"/>
</dbReference>
<dbReference type="Gene3D" id="3.90.190.10">
    <property type="entry name" value="Protein tyrosine phosphatase superfamily"/>
    <property type="match status" value="1"/>
</dbReference>
<dbReference type="SUPFAM" id="SSF50978">
    <property type="entry name" value="WD40 repeat-like"/>
    <property type="match status" value="1"/>
</dbReference>
<dbReference type="InterPro" id="IPR000387">
    <property type="entry name" value="Tyr_Pase_dom"/>
</dbReference>
<evidence type="ECO:0000256" key="9">
    <source>
        <dbReference type="ARBA" id="ARBA00022737"/>
    </source>
</evidence>
<dbReference type="InterPro" id="IPR019775">
    <property type="entry name" value="WD40_repeat_CS"/>
</dbReference>
<sequence length="2253" mass="248593">MHLVVEPIQAAVMKMIPYFVENAVLTQSEINRILSESFFMVKGAALFLQQGSSQQGQKALPHTKHAGDLPQHLQVMINILRSEDRIKLAVRLESAWSDRVRYLVVVYTSGRQDTEENILLGIDFTNKDCKSCSIGMVLPLWSDAKIHLDGDGGFTVNTAGRTHVFKPVSVQAMWSALQVLHKACEVSRRYNYFPGGIALTWIGYYESCIASDQSCINEWNTMKDLETTRPDSPTMFVDKPSERERTECLVKAKLRSIMACQDLENVTCKQIRTELEQHMNCNLKEYKEFIDNEMLLILGQMDKATLIFDHVYLGSEWNASNVEELQETGVSYILNVTREIDNFFPGTFSYHNIRVYDEEATDLLAHWNDTYNFIVKAKKNQSKCLVHCKMGVSRSASTVIAYAMKEFGWSLEKAYNFVKQKRSITRPNAGFMRQLAEYEGILDASKQRHNKLWHPDADCEMAEGQQGVAQCCGGEEGGHLTPEPGMSPCCEEALSDKGAACPSPCRTVSLEVDPAYNNYYFRRLSDSALDSEPSTPVRGPPLLGMEKVFIEIEDVERDALLDDETCDGHESLPLPHFGPKAEGTAAQTCSRVPEPLEELRLRLEFSTVEEEDEEEVQKEEAEMEVLMQPDDGGGGEGGGGEETQDVEVEGDTEANGMDLATLNENSNNNNNNNNNNHLSPSCTHNEKSSTILPVDASTLSHWSFNSNQKEVSPNVAPKLCLKPSPPEVPSDSFPQPLTSSEGLTCSVGLLYPCGPLCDCANCTASPTTALLSREEQPGESLHLVQPEDSGELLEVKTELDQSQSAAPSEALPELMRMDVDEEVPAVACVVGQQQETLLQLQRSGLVRRHAERLEKLSGSSQDILHSLKPLHVCQRSKKTPFLTEDEEEFSSFTRDFNKSSTPCQVRLEPLVMPLTNEALLGVVGSGLLTPTSSPHGSTLTRSSSSDSLRSVRGKPGLVRQRAQEIETRMRLAGLTVPSRLKRSNSLAKLGSLNFSSEDLCSACSSDTGTLLLLSLSPEPDTGLEWDSPTTSALPRPHKDLYTPERKVPGSLLAMYLNIRLCSQIFLVDEGEKTSMGQNQDKLEGGEQAPGDGSEEAVLCPDPVGAGSNSGDVMEEGRSSEEEAGNTGGNLGEPDTHDLVESPGQEPTTPSSEKHINLWVSPFAAQEVRQGGAAGKEGGGGDRGRTILLVPKETNENQKSGSRVEERITAYKLFSQFKREERKTEQELRTSSKIKMDNPDEGTGPHEEIQDESLSAGVPRERYGLAVTSEDANSFDNTEEGAVVMKMSGSGKHAGRKLLSVQDQNETMLAEVEEPSAGTVGSLSKRKEPPPAQPQHPLKNSLQKESLLDMSDTIHCRPPNARAENNTKEETLACEVKQVLNDYSSRKSKVTGIDDQRESVSPNLQMDTVETNANEKIDSDSASNPVSAIQPSSILERLLKRNRKEPTTADSKIKEVEFDSKDTMDVPVESTTEISSDRIDRSECDLGGVVSASADSKKKPPKRNLATKEHHIKDFCESTRLNPDYPKSSEMNIKSTNASSNVGASKNFTSDNLQSSVSHERKSCEVSVITEDSTPSSVSDAKSLPTKGNGHMAESCQSPTAEKTDTSAVRPPPQMKSDRVSKTDSQLSGSEKEDSPFVRRKKVKNSTEGTAAPGADGHSALAAGFAGVTNSIRPDPHVTLNTENITTDQPEKKPANERGDGVSMRDKSQSTPKSRPVSELIKETIQLHEKLQHQDRQKPTEVKSDEQGQSMKVAQMKAAFDPPQKSPDRAIERKPSVRKDMKRAVVRQSKFRHVFGQALRIDQCYDDIRVSRVTWDSSFCAVNPKFVAIIIEASGGGAFLILPLHKTGRIDKSYPTVCGHTGPVLDVDWCPHNDHVIASGSEDCTVMVWQIPENGLVTSMSEPVVVLEGHSKRVGIITWHPTARNVLLSAGGDNQIVIWDVGKGEAMITLEDMHPDVIYNVCWNRNGNLICTSCKDKAVRVIDPRKETIVAEKDKAHDGARPMRAIFLADGNILTTGFSRMSERQLALWNMENMEEPMAVNEMDTSNGVLLPFYDPDSNVVYLCGKGDSSIRYFEITDEHPYVHFLSTFVTKEPQRGMGYMPKRGLDVNKCEIARFYKLHERKCEPIVMTVPRKSDLFQDDLYPDTTGPEPALEAEEWFEGKNGEPILISLKNGYVPGKNREFKVVKKNILDSKVTKNAENSCPANKSASPTPSIKSEAKLEEILKEVKSLKDLVSSQEKRIIKLEEQMSKIAI</sequence>
<feature type="domain" description="DEK-C" evidence="25">
    <location>
        <begin position="244"/>
        <end position="299"/>
    </location>
</feature>
<dbReference type="CDD" id="cd11652">
    <property type="entry name" value="SSH-N"/>
    <property type="match status" value="1"/>
</dbReference>
<evidence type="ECO:0000313" key="27">
    <source>
        <dbReference type="Proteomes" id="UP000246464"/>
    </source>
</evidence>
<dbReference type="EMBL" id="CP026251">
    <property type="protein sequence ID" value="AWP07089.1"/>
    <property type="molecule type" value="Genomic_DNA"/>
</dbReference>
<dbReference type="FunFam" id="1.10.10.60:FF:000423">
    <property type="entry name" value="Slingshot protein phosphatase 1a"/>
    <property type="match status" value="1"/>
</dbReference>
<name>A0A2U9BU67_SCOMX</name>
<dbReference type="GO" id="GO:0003779">
    <property type="term" value="F:actin binding"/>
    <property type="evidence" value="ECO:0007669"/>
    <property type="project" value="UniProtKB-KW"/>
</dbReference>
<feature type="region of interest" description="Disordered" evidence="22">
    <location>
        <begin position="1309"/>
        <end position="1339"/>
    </location>
</feature>
<dbReference type="PANTHER" id="PTHR45864">
    <property type="entry name" value="SLINGSHOT PROTEIN PHOSPHATASE HOMOLOG"/>
    <property type="match status" value="1"/>
</dbReference>
<evidence type="ECO:0000256" key="16">
    <source>
        <dbReference type="ARBA" id="ARBA00048336"/>
    </source>
</evidence>
<accession>A0A2U9BU67</accession>
<comment type="catalytic activity">
    <reaction evidence="16">
        <text>O-phospho-L-threonyl-[protein] + H2O = L-threonyl-[protein] + phosphate</text>
        <dbReference type="Rhea" id="RHEA:47004"/>
        <dbReference type="Rhea" id="RHEA-COMP:11060"/>
        <dbReference type="Rhea" id="RHEA-COMP:11605"/>
        <dbReference type="ChEBI" id="CHEBI:15377"/>
        <dbReference type="ChEBI" id="CHEBI:30013"/>
        <dbReference type="ChEBI" id="CHEBI:43474"/>
        <dbReference type="ChEBI" id="CHEBI:61977"/>
        <dbReference type="EC" id="3.1.3.16"/>
    </reaction>
</comment>
<dbReference type="GO" id="GO:0005856">
    <property type="term" value="C:cytoskeleton"/>
    <property type="evidence" value="ECO:0007669"/>
    <property type="project" value="UniProtKB-SubCell"/>
</dbReference>
<evidence type="ECO:0000256" key="22">
    <source>
        <dbReference type="SAM" id="MobiDB-lite"/>
    </source>
</evidence>
<dbReference type="InterPro" id="IPR043588">
    <property type="entry name" value="SSH-N"/>
</dbReference>
<feature type="compositionally biased region" description="Polar residues" evidence="22">
    <location>
        <begin position="1569"/>
        <end position="1579"/>
    </location>
</feature>
<evidence type="ECO:0000256" key="3">
    <source>
        <dbReference type="ARBA" id="ARBA00004626"/>
    </source>
</evidence>
<evidence type="ECO:0000256" key="8">
    <source>
        <dbReference type="ARBA" id="ARBA00022574"/>
    </source>
</evidence>
<protein>
    <recommendedName>
        <fullName evidence="18">Protein phosphatase Slingshot homolog 1</fullName>
        <ecNumber evidence="5">3.1.3.16</ecNumber>
    </recommendedName>
    <alternativeName>
        <fullName evidence="19">SSH-like protein 1</fullName>
    </alternativeName>
</protein>
<dbReference type="InterPro" id="IPR020422">
    <property type="entry name" value="TYR_PHOSPHATASE_DUAL_dom"/>
</dbReference>
<dbReference type="PROSITE" id="PS50056">
    <property type="entry name" value="TYR_PHOSPHATASE_2"/>
    <property type="match status" value="1"/>
</dbReference>
<evidence type="ECO:0000256" key="5">
    <source>
        <dbReference type="ARBA" id="ARBA00013081"/>
    </source>
</evidence>
<evidence type="ECO:0000256" key="13">
    <source>
        <dbReference type="ARBA" id="ARBA00023054"/>
    </source>
</evidence>
<feature type="region of interest" description="Disordered" evidence="22">
    <location>
        <begin position="1022"/>
        <end position="1041"/>
    </location>
</feature>
<evidence type="ECO:0000256" key="21">
    <source>
        <dbReference type="SAM" id="Coils"/>
    </source>
</evidence>
<feature type="compositionally biased region" description="Polar residues" evidence="22">
    <location>
        <begin position="1528"/>
        <end position="1556"/>
    </location>
</feature>
<dbReference type="GO" id="GO:0030496">
    <property type="term" value="C:midbody"/>
    <property type="evidence" value="ECO:0007669"/>
    <property type="project" value="UniProtKB-SubCell"/>
</dbReference>
<evidence type="ECO:0000256" key="4">
    <source>
        <dbReference type="ARBA" id="ARBA00009580"/>
    </source>
</evidence>
<dbReference type="PROSITE" id="PS51998">
    <property type="entry name" value="DEK_C"/>
    <property type="match status" value="1"/>
</dbReference>
<keyword evidence="11" id="KW-0904">Protein phosphatase</keyword>
<dbReference type="SMART" id="SM01167">
    <property type="entry name" value="DUF1900"/>
    <property type="match status" value="1"/>
</dbReference>
<keyword evidence="13 21" id="KW-0175">Coiled coil</keyword>
<dbReference type="PANTHER" id="PTHR45864:SF5">
    <property type="entry name" value="PROTEIN PHOSPHATASE SLINGSHOT HOMOLOG 1"/>
    <property type="match status" value="1"/>
</dbReference>
<feature type="region of interest" description="Disordered" evidence="22">
    <location>
        <begin position="1489"/>
        <end position="1658"/>
    </location>
</feature>
<dbReference type="Pfam" id="PF23040">
    <property type="entry name" value="PH_SSH1-like_1st"/>
    <property type="match status" value="1"/>
</dbReference>
<keyword evidence="12" id="KW-0007">Acetylation</keyword>
<dbReference type="InterPro" id="IPR000340">
    <property type="entry name" value="Dual-sp_phosphatase_cat-dom"/>
</dbReference>
<dbReference type="PROSITE" id="PS00383">
    <property type="entry name" value="TYR_PHOSPHATASE_1"/>
    <property type="match status" value="1"/>
</dbReference>
<evidence type="ECO:0000256" key="2">
    <source>
        <dbReference type="ARBA" id="ARBA00004245"/>
    </source>
</evidence>
<dbReference type="InterPro" id="IPR016130">
    <property type="entry name" value="Tyr_Pase_AS"/>
</dbReference>
<dbReference type="STRING" id="52904.ENSSMAP00000023727"/>
<evidence type="ECO:0000256" key="17">
    <source>
        <dbReference type="ARBA" id="ARBA00056712"/>
    </source>
</evidence>
<dbReference type="Pfam" id="PF08953">
    <property type="entry name" value="DUF1899"/>
    <property type="match status" value="1"/>
</dbReference>
<feature type="compositionally biased region" description="Low complexity" evidence="22">
    <location>
        <begin position="663"/>
        <end position="676"/>
    </location>
</feature>
<feature type="region of interest" description="Disordered" evidence="22">
    <location>
        <begin position="1670"/>
        <end position="1749"/>
    </location>
</feature>
<organism evidence="26 27">
    <name type="scientific">Scophthalmus maximus</name>
    <name type="common">Turbot</name>
    <name type="synonym">Psetta maxima</name>
    <dbReference type="NCBI Taxonomy" id="52904"/>
    <lineage>
        <taxon>Eukaryota</taxon>
        <taxon>Metazoa</taxon>
        <taxon>Chordata</taxon>
        <taxon>Craniata</taxon>
        <taxon>Vertebrata</taxon>
        <taxon>Euteleostomi</taxon>
        <taxon>Actinopterygii</taxon>
        <taxon>Neopterygii</taxon>
        <taxon>Teleostei</taxon>
        <taxon>Neoteleostei</taxon>
        <taxon>Acanthomorphata</taxon>
        <taxon>Carangaria</taxon>
        <taxon>Pleuronectiformes</taxon>
        <taxon>Pleuronectoidei</taxon>
        <taxon>Scophthalmidae</taxon>
        <taxon>Scophthalmus</taxon>
    </lineage>
</organism>
<feature type="compositionally biased region" description="Basic and acidic residues" evidence="22">
    <location>
        <begin position="1505"/>
        <end position="1516"/>
    </location>
</feature>
<dbReference type="GO" id="GO:0030837">
    <property type="term" value="P:negative regulation of actin filament polymerization"/>
    <property type="evidence" value="ECO:0007669"/>
    <property type="project" value="InterPro"/>
</dbReference>
<keyword evidence="8 20" id="KW-0853">WD repeat</keyword>
<evidence type="ECO:0000256" key="18">
    <source>
        <dbReference type="ARBA" id="ARBA00067363"/>
    </source>
</evidence>
<feature type="repeat" description="WD" evidence="20">
    <location>
        <begin position="1856"/>
        <end position="1898"/>
    </location>
</feature>
<evidence type="ECO:0000256" key="19">
    <source>
        <dbReference type="ARBA" id="ARBA00076772"/>
    </source>
</evidence>
<dbReference type="InterPro" id="IPR029021">
    <property type="entry name" value="Prot-tyrosine_phosphatase-like"/>
</dbReference>
<feature type="domain" description="Tyrosine-protein phosphatase" evidence="23">
    <location>
        <begin position="303"/>
        <end position="444"/>
    </location>
</feature>
<dbReference type="Gene3D" id="1.10.10.60">
    <property type="entry name" value="Homeodomain-like"/>
    <property type="match status" value="1"/>
</dbReference>
<dbReference type="EC" id="3.1.3.16" evidence="5"/>
<dbReference type="Pfam" id="PF00782">
    <property type="entry name" value="DSPc"/>
    <property type="match status" value="1"/>
</dbReference>
<keyword evidence="27" id="KW-1185">Reference proteome</keyword>
<comment type="similarity">
    <text evidence="4">Belongs to the protein-tyrosine phosphatase family.</text>
</comment>
<dbReference type="SUPFAM" id="SSF109715">
    <property type="entry name" value="DEK C-terminal domain"/>
    <property type="match status" value="1"/>
</dbReference>
<dbReference type="InterPro" id="IPR015048">
    <property type="entry name" value="DUF1899"/>
</dbReference>
<feature type="compositionally biased region" description="Polar residues" evidence="22">
    <location>
        <begin position="1678"/>
        <end position="1687"/>
    </location>
</feature>
<dbReference type="Pfam" id="PF08766">
    <property type="entry name" value="DEK_C"/>
    <property type="match status" value="1"/>
</dbReference>
<evidence type="ECO:0000259" key="24">
    <source>
        <dbReference type="PROSITE" id="PS50056"/>
    </source>
</evidence>
<dbReference type="Pfam" id="PF16300">
    <property type="entry name" value="WD40_4"/>
    <property type="match status" value="1"/>
</dbReference>
<feature type="compositionally biased region" description="Basic and acidic residues" evidence="22">
    <location>
        <begin position="1218"/>
        <end position="1247"/>
    </location>
</feature>
<feature type="region of interest" description="Disordered" evidence="22">
    <location>
        <begin position="1075"/>
        <end position="1153"/>
    </location>
</feature>
<dbReference type="GO" id="GO:0032154">
    <property type="term" value="C:cleavage furrow"/>
    <property type="evidence" value="ECO:0007669"/>
    <property type="project" value="UniProtKB-SubCell"/>
</dbReference>
<feature type="region of interest" description="Disordered" evidence="22">
    <location>
        <begin position="659"/>
        <end position="687"/>
    </location>
</feature>
<feature type="compositionally biased region" description="Basic and acidic residues" evidence="22">
    <location>
        <begin position="1719"/>
        <end position="1745"/>
    </location>
</feature>
<dbReference type="InterPro" id="IPR015943">
    <property type="entry name" value="WD40/YVTN_repeat-like_dom_sf"/>
</dbReference>
<comment type="subcellular location">
    <subcellularLocation>
        <location evidence="3">Cleavage furrow</location>
    </subcellularLocation>
    <subcellularLocation>
        <location evidence="2">Cytoplasm</location>
        <location evidence="2">Cytoskeleton</location>
    </subcellularLocation>
    <subcellularLocation>
        <location evidence="1">Midbody</location>
    </subcellularLocation>
</comment>
<feature type="compositionally biased region" description="Polar residues" evidence="22">
    <location>
        <begin position="677"/>
        <end position="687"/>
    </location>
</feature>
<dbReference type="PROSITE" id="PS50082">
    <property type="entry name" value="WD_REPEATS_2"/>
    <property type="match status" value="2"/>
</dbReference>
<keyword evidence="9" id="KW-0677">Repeat</keyword>
<evidence type="ECO:0000313" key="26">
    <source>
        <dbReference type="EMBL" id="AWP07089.1"/>
    </source>
</evidence>
<dbReference type="FunFam" id="2.130.10.10:FF:000003">
    <property type="entry name" value="Coronin"/>
    <property type="match status" value="1"/>
</dbReference>
<dbReference type="InterPro" id="IPR014876">
    <property type="entry name" value="DEK_C"/>
</dbReference>
<keyword evidence="6" id="KW-0963">Cytoplasm</keyword>
<keyword evidence="7" id="KW-0597">Phosphoprotein</keyword>
<feature type="compositionally biased region" description="Low complexity" evidence="22">
    <location>
        <begin position="932"/>
        <end position="950"/>
    </location>
</feature>
<evidence type="ECO:0000256" key="10">
    <source>
        <dbReference type="ARBA" id="ARBA00022801"/>
    </source>
</evidence>
<dbReference type="SMART" id="SM00320">
    <property type="entry name" value="WD40"/>
    <property type="match status" value="3"/>
</dbReference>